<reference evidence="12 13" key="1">
    <citation type="submission" date="2019-07" db="EMBL/GenBank/DDBJ databases">
        <title>Whole genome shotgun sequence of Rhodospirillum oryzae NBRC 107573.</title>
        <authorList>
            <person name="Hosoyama A."/>
            <person name="Uohara A."/>
            <person name="Ohji S."/>
            <person name="Ichikawa N."/>
        </authorList>
    </citation>
    <scope>NUCLEOTIDE SEQUENCE [LARGE SCALE GENOMIC DNA]</scope>
    <source>
        <strain evidence="12 13">NBRC 107573</strain>
    </source>
</reference>
<dbReference type="InterPro" id="IPR039421">
    <property type="entry name" value="Type_1_exporter"/>
</dbReference>
<sequence length="580" mass="62368">MTTASLPLDPDRPPPSAVRTVLGPLGRAFHELLALSLFVNLTALASPVFVLQIYDRVVYHHGLSTLQGLVLGMAMLLSFDFIMRQARTRIMQTVALRLEIDLGRRVFEKLNALPLRVLEERPADAWQRLFRDVDVVRNTVSGAAALLICDLPFTTFFLIMVFLLAQPVGWVLVTAFGVFVGLAILSGRAIHKASMHERDSVGGRDGLLGEVLRGRTTVKALALERSLAPEYERLLATQVAGSIRRGGLVDRYTNLGLVLSVSTSVAMTTVGALAIMDQAMTVGGLVAANMLGGRLLAPLNQLMGSWRTFAGFRQSMRRLDAFLGLPEDRRTQALALAPPSGRLQAEAITFRYKPDGPPRLEGVSLTIEPGGITALVGPNGSGKTTFLKVLLGLYPPAEGRVLLDGADVAQFTRAELAGWVGYLPQEIVLFEGTIRDAIAMGHPDLDDEGVAAAARAAQVHEMVLDLPDGYATRIGEGGRLLSGGMRQRVALARALAGTPPVLLLDEPSSSLDRLAEEGLAHTLAELARTRTVVVVSHSPLLLSRCKSVVVMQKGRIAAHGPAGDILPRLFPSRRPGERSS</sequence>
<dbReference type="EMBL" id="BJZO01000146">
    <property type="protein sequence ID" value="GEO83012.1"/>
    <property type="molecule type" value="Genomic_DNA"/>
</dbReference>
<dbReference type="GO" id="GO:0034040">
    <property type="term" value="F:ATPase-coupled lipid transmembrane transporter activity"/>
    <property type="evidence" value="ECO:0007669"/>
    <property type="project" value="TreeGrafter"/>
</dbReference>
<dbReference type="GO" id="GO:0140359">
    <property type="term" value="F:ABC-type transporter activity"/>
    <property type="evidence" value="ECO:0007669"/>
    <property type="project" value="InterPro"/>
</dbReference>
<evidence type="ECO:0000313" key="12">
    <source>
        <dbReference type="EMBL" id="GEO83012.1"/>
    </source>
</evidence>
<evidence type="ECO:0000256" key="3">
    <source>
        <dbReference type="ARBA" id="ARBA00022475"/>
    </source>
</evidence>
<dbReference type="PANTHER" id="PTHR24221">
    <property type="entry name" value="ATP-BINDING CASSETTE SUB-FAMILY B"/>
    <property type="match status" value="1"/>
</dbReference>
<dbReference type="AlphaFoldDB" id="A0A512HC33"/>
<keyword evidence="3" id="KW-1003">Cell membrane</keyword>
<evidence type="ECO:0000256" key="9">
    <source>
        <dbReference type="SAM" id="Phobius"/>
    </source>
</evidence>
<feature type="transmembrane region" description="Helical" evidence="9">
    <location>
        <begin position="66"/>
        <end position="83"/>
    </location>
</feature>
<keyword evidence="2" id="KW-0813">Transport</keyword>
<evidence type="ECO:0000256" key="7">
    <source>
        <dbReference type="ARBA" id="ARBA00022989"/>
    </source>
</evidence>
<organism evidence="12 13">
    <name type="scientific">Pararhodospirillum oryzae</name>
    <dbReference type="NCBI Taxonomy" id="478448"/>
    <lineage>
        <taxon>Bacteria</taxon>
        <taxon>Pseudomonadati</taxon>
        <taxon>Pseudomonadota</taxon>
        <taxon>Alphaproteobacteria</taxon>
        <taxon>Rhodospirillales</taxon>
        <taxon>Rhodospirillaceae</taxon>
        <taxon>Pararhodospirillum</taxon>
    </lineage>
</organism>
<dbReference type="Gene3D" id="1.20.1560.10">
    <property type="entry name" value="ABC transporter type 1, transmembrane domain"/>
    <property type="match status" value="1"/>
</dbReference>
<feature type="transmembrane region" description="Helical" evidence="9">
    <location>
        <begin position="140"/>
        <end position="164"/>
    </location>
</feature>
<feature type="transmembrane region" description="Helical" evidence="9">
    <location>
        <begin position="252"/>
        <end position="273"/>
    </location>
</feature>
<dbReference type="FunFam" id="3.40.50.300:FF:000299">
    <property type="entry name" value="ABC transporter ATP-binding protein/permease"/>
    <property type="match status" value="1"/>
</dbReference>
<dbReference type="CDD" id="cd18586">
    <property type="entry name" value="ABC_6TM_PrtD_like"/>
    <property type="match status" value="1"/>
</dbReference>
<dbReference type="Proteomes" id="UP000321567">
    <property type="component" value="Unassembled WGS sequence"/>
</dbReference>
<dbReference type="GO" id="GO:0016887">
    <property type="term" value="F:ATP hydrolysis activity"/>
    <property type="evidence" value="ECO:0007669"/>
    <property type="project" value="InterPro"/>
</dbReference>
<dbReference type="OrthoDB" id="5288404at2"/>
<dbReference type="Pfam" id="PF00664">
    <property type="entry name" value="ABC_membrane"/>
    <property type="match status" value="1"/>
</dbReference>
<gene>
    <name evidence="12" type="ORF">ROR02_31430</name>
</gene>
<dbReference type="InterPro" id="IPR003439">
    <property type="entry name" value="ABC_transporter-like_ATP-bd"/>
</dbReference>
<keyword evidence="4 9" id="KW-0812">Transmembrane</keyword>
<evidence type="ECO:0000259" key="10">
    <source>
        <dbReference type="PROSITE" id="PS50893"/>
    </source>
</evidence>
<evidence type="ECO:0000256" key="2">
    <source>
        <dbReference type="ARBA" id="ARBA00022448"/>
    </source>
</evidence>
<dbReference type="InterPro" id="IPR027417">
    <property type="entry name" value="P-loop_NTPase"/>
</dbReference>
<dbReference type="Pfam" id="PF00005">
    <property type="entry name" value="ABC_tran"/>
    <property type="match status" value="1"/>
</dbReference>
<dbReference type="InterPro" id="IPR011527">
    <property type="entry name" value="ABC1_TM_dom"/>
</dbReference>
<dbReference type="GO" id="GO:0005886">
    <property type="term" value="C:plasma membrane"/>
    <property type="evidence" value="ECO:0007669"/>
    <property type="project" value="UniProtKB-SubCell"/>
</dbReference>
<evidence type="ECO:0000313" key="13">
    <source>
        <dbReference type="Proteomes" id="UP000321567"/>
    </source>
</evidence>
<dbReference type="InterPro" id="IPR017871">
    <property type="entry name" value="ABC_transporter-like_CS"/>
</dbReference>
<evidence type="ECO:0008006" key="14">
    <source>
        <dbReference type="Google" id="ProtNLM"/>
    </source>
</evidence>
<keyword evidence="13" id="KW-1185">Reference proteome</keyword>
<dbReference type="PROSITE" id="PS50929">
    <property type="entry name" value="ABC_TM1F"/>
    <property type="match status" value="1"/>
</dbReference>
<dbReference type="SUPFAM" id="SSF90123">
    <property type="entry name" value="ABC transporter transmembrane region"/>
    <property type="match status" value="1"/>
</dbReference>
<feature type="domain" description="ABC transmembrane type-1" evidence="11">
    <location>
        <begin position="32"/>
        <end position="311"/>
    </location>
</feature>
<feature type="transmembrane region" description="Helical" evidence="9">
    <location>
        <begin position="170"/>
        <end position="190"/>
    </location>
</feature>
<name>A0A512HC33_9PROT</name>
<comment type="caution">
    <text evidence="12">The sequence shown here is derived from an EMBL/GenBank/DDBJ whole genome shotgun (WGS) entry which is preliminary data.</text>
</comment>
<feature type="domain" description="ABC transporter" evidence="10">
    <location>
        <begin position="343"/>
        <end position="578"/>
    </location>
</feature>
<protein>
    <recommendedName>
        <fullName evidence="14">ABC transporter permease</fullName>
    </recommendedName>
</protein>
<proteinExistence type="predicted"/>
<keyword evidence="8 9" id="KW-0472">Membrane</keyword>
<evidence type="ECO:0000256" key="1">
    <source>
        <dbReference type="ARBA" id="ARBA00004651"/>
    </source>
</evidence>
<keyword evidence="5" id="KW-0547">Nucleotide-binding</keyword>
<evidence type="ECO:0000259" key="11">
    <source>
        <dbReference type="PROSITE" id="PS50929"/>
    </source>
</evidence>
<evidence type="ECO:0000256" key="6">
    <source>
        <dbReference type="ARBA" id="ARBA00022840"/>
    </source>
</evidence>
<dbReference type="InterPro" id="IPR047957">
    <property type="entry name" value="ABC_AprD-like_6TM"/>
</dbReference>
<dbReference type="PROSITE" id="PS00211">
    <property type="entry name" value="ABC_TRANSPORTER_1"/>
    <property type="match status" value="1"/>
</dbReference>
<feature type="transmembrane region" description="Helical" evidence="9">
    <location>
        <begin position="32"/>
        <end position="54"/>
    </location>
</feature>
<comment type="subcellular location">
    <subcellularLocation>
        <location evidence="1">Cell membrane</location>
        <topology evidence="1">Multi-pass membrane protein</topology>
    </subcellularLocation>
</comment>
<dbReference type="RefSeq" id="WP_147165046.1">
    <property type="nucleotide sequence ID" value="NZ_BJZO01000146.1"/>
</dbReference>
<dbReference type="InterPro" id="IPR036640">
    <property type="entry name" value="ABC1_TM_sf"/>
</dbReference>
<dbReference type="GO" id="GO:0005524">
    <property type="term" value="F:ATP binding"/>
    <property type="evidence" value="ECO:0007669"/>
    <property type="project" value="UniProtKB-KW"/>
</dbReference>
<keyword evidence="6" id="KW-0067">ATP-binding</keyword>
<evidence type="ECO:0000256" key="8">
    <source>
        <dbReference type="ARBA" id="ARBA00023136"/>
    </source>
</evidence>
<dbReference type="InterPro" id="IPR003593">
    <property type="entry name" value="AAA+_ATPase"/>
</dbReference>
<evidence type="ECO:0000256" key="5">
    <source>
        <dbReference type="ARBA" id="ARBA00022741"/>
    </source>
</evidence>
<dbReference type="PROSITE" id="PS50893">
    <property type="entry name" value="ABC_TRANSPORTER_2"/>
    <property type="match status" value="1"/>
</dbReference>
<keyword evidence="7 9" id="KW-1133">Transmembrane helix</keyword>
<dbReference type="PANTHER" id="PTHR24221:SF248">
    <property type="entry name" value="ABC TRANSPORTER TRANSMEMBRANE REGION"/>
    <property type="match status" value="1"/>
</dbReference>
<accession>A0A512HC33</accession>
<dbReference type="Gene3D" id="3.40.50.300">
    <property type="entry name" value="P-loop containing nucleotide triphosphate hydrolases"/>
    <property type="match status" value="1"/>
</dbReference>
<evidence type="ECO:0000256" key="4">
    <source>
        <dbReference type="ARBA" id="ARBA00022692"/>
    </source>
</evidence>
<dbReference type="SUPFAM" id="SSF52540">
    <property type="entry name" value="P-loop containing nucleoside triphosphate hydrolases"/>
    <property type="match status" value="1"/>
</dbReference>
<dbReference type="SMART" id="SM00382">
    <property type="entry name" value="AAA"/>
    <property type="match status" value="1"/>
</dbReference>